<name>R8BG21_PHAM7</name>
<dbReference type="Gene3D" id="1.25.40.10">
    <property type="entry name" value="Tetratricopeptide repeat domain"/>
    <property type="match status" value="1"/>
</dbReference>
<dbReference type="Proteomes" id="UP000014074">
    <property type="component" value="Unassembled WGS sequence"/>
</dbReference>
<dbReference type="SUPFAM" id="SSF48452">
    <property type="entry name" value="TPR-like"/>
    <property type="match status" value="1"/>
</dbReference>
<reference evidence="3" key="1">
    <citation type="journal article" date="2013" name="Genome Announc.">
        <title>Draft genome sequence of the ascomycete Phaeoacremonium aleophilum strain UCR-PA7, a causal agent of the esca disease complex in grapevines.</title>
        <authorList>
            <person name="Blanco-Ulate B."/>
            <person name="Rolshausen P."/>
            <person name="Cantu D."/>
        </authorList>
    </citation>
    <scope>NUCLEOTIDE SEQUENCE [LARGE SCALE GENOMIC DNA]</scope>
    <source>
        <strain evidence="3">UCR-PA7</strain>
    </source>
</reference>
<evidence type="ECO:0000256" key="1">
    <source>
        <dbReference type="SAM" id="MobiDB-lite"/>
    </source>
</evidence>
<organism evidence="2 3">
    <name type="scientific">Phaeoacremonium minimum (strain UCR-PA7)</name>
    <name type="common">Esca disease fungus</name>
    <name type="synonym">Togninia minima</name>
    <dbReference type="NCBI Taxonomy" id="1286976"/>
    <lineage>
        <taxon>Eukaryota</taxon>
        <taxon>Fungi</taxon>
        <taxon>Dikarya</taxon>
        <taxon>Ascomycota</taxon>
        <taxon>Pezizomycotina</taxon>
        <taxon>Sordariomycetes</taxon>
        <taxon>Sordariomycetidae</taxon>
        <taxon>Togniniales</taxon>
        <taxon>Togniniaceae</taxon>
        <taxon>Phaeoacremonium</taxon>
    </lineage>
</organism>
<dbReference type="Gene3D" id="1.20.58.320">
    <property type="entry name" value="TPR-like"/>
    <property type="match status" value="1"/>
</dbReference>
<proteinExistence type="predicted"/>
<keyword evidence="3" id="KW-1185">Reference proteome</keyword>
<evidence type="ECO:0008006" key="4">
    <source>
        <dbReference type="Google" id="ProtNLM"/>
    </source>
</evidence>
<dbReference type="Pfam" id="PF06041">
    <property type="entry name" value="DUF924"/>
    <property type="match status" value="1"/>
</dbReference>
<dbReference type="GeneID" id="19326822"/>
<dbReference type="InterPro" id="IPR010323">
    <property type="entry name" value="DUF924"/>
</dbReference>
<dbReference type="eggNOG" id="ENOG502S80R">
    <property type="taxonomic scope" value="Eukaryota"/>
</dbReference>
<accession>R8BG21</accession>
<gene>
    <name evidence="2" type="ORF">UCRPA7_6192</name>
</gene>
<protein>
    <recommendedName>
        <fullName evidence="4">DUF924-domain-containing protein</fullName>
    </recommendedName>
</protein>
<dbReference type="RefSeq" id="XP_007916922.1">
    <property type="nucleotide sequence ID" value="XM_007918731.1"/>
</dbReference>
<dbReference type="OrthoDB" id="414698at2759"/>
<dbReference type="InterPro" id="IPR011990">
    <property type="entry name" value="TPR-like_helical_dom_sf"/>
</dbReference>
<sequence>MASSIREIITPTLLQDVRTTWFEQCDSDELVILPSQDTMMQWFRRNEEFDRICVSRFSPALEELKASGVDGDALLDAVQPSSPLDWLSLVLLFDQIPRNAYRGPESAIVFNVFDPIARAIATRAIDAGIPLHAQIRYRIGYRMWFCLPLMHSEDIALHKLAVEQIEAMADDVRGAGAEPGFSNADGDELACRKVLADDKEAAAKRCEGQLEFEKKHQVIIERFGRYPHRNEALGRTPTPEEKEYLENGGDTFG</sequence>
<dbReference type="AlphaFoldDB" id="R8BG21"/>
<feature type="region of interest" description="Disordered" evidence="1">
    <location>
        <begin position="230"/>
        <end position="253"/>
    </location>
</feature>
<dbReference type="KEGG" id="tmn:UCRPA7_6192"/>
<feature type="compositionally biased region" description="Basic and acidic residues" evidence="1">
    <location>
        <begin position="230"/>
        <end position="245"/>
    </location>
</feature>
<dbReference type="HOGENOM" id="CLU_065010_0_1_1"/>
<dbReference type="EMBL" id="KB933223">
    <property type="protein sequence ID" value="EON98266.1"/>
    <property type="molecule type" value="Genomic_DNA"/>
</dbReference>
<evidence type="ECO:0000313" key="3">
    <source>
        <dbReference type="Proteomes" id="UP000014074"/>
    </source>
</evidence>
<evidence type="ECO:0000313" key="2">
    <source>
        <dbReference type="EMBL" id="EON98266.1"/>
    </source>
</evidence>